<proteinExistence type="predicted"/>
<reference evidence="1 3" key="1">
    <citation type="submission" date="2018-05" db="EMBL/GenBank/DDBJ databases">
        <title>Reference genomes for bee gut microbiota database.</title>
        <authorList>
            <person name="Ellegaard K.M."/>
        </authorList>
    </citation>
    <scope>NUCLEOTIDE SEQUENCE [LARGE SCALE GENOMIC DNA]</scope>
    <source>
        <strain evidence="1 3">ESL0167</strain>
    </source>
</reference>
<dbReference type="EMBL" id="QGLM01000006">
    <property type="protein sequence ID" value="PXY96233.1"/>
    <property type="molecule type" value="Genomic_DNA"/>
</dbReference>
<gene>
    <name evidence="2" type="ORF">DKK76_02690</name>
    <name evidence="1" type="ORF">DKK76_09095</name>
</gene>
<evidence type="ECO:0000313" key="2">
    <source>
        <dbReference type="EMBL" id="PXY96233.1"/>
    </source>
</evidence>
<dbReference type="EMBL" id="QGLM01000018">
    <property type="protein sequence ID" value="PXY94612.1"/>
    <property type="molecule type" value="Genomic_DNA"/>
</dbReference>
<evidence type="ECO:0008006" key="4">
    <source>
        <dbReference type="Google" id="ProtNLM"/>
    </source>
</evidence>
<accession>A0A318MPB4</accession>
<dbReference type="AlphaFoldDB" id="A0A318MPB4"/>
<protein>
    <recommendedName>
        <fullName evidence="4">Immunity protein 31</fullName>
    </recommendedName>
</protein>
<evidence type="ECO:0000313" key="3">
    <source>
        <dbReference type="Proteomes" id="UP000247838"/>
    </source>
</evidence>
<comment type="caution">
    <text evidence="1">The sequence shown here is derived from an EMBL/GenBank/DDBJ whole genome shotgun (WGS) entry which is preliminary data.</text>
</comment>
<dbReference type="Proteomes" id="UP000247838">
    <property type="component" value="Unassembled WGS sequence"/>
</dbReference>
<name>A0A318MPB4_FRIPE</name>
<evidence type="ECO:0000313" key="1">
    <source>
        <dbReference type="EMBL" id="PXY94612.1"/>
    </source>
</evidence>
<sequence length="75" mass="8757">MTMIDKIDFYSEVEVLPTTKHKQYSGRKGVVMGVSEEDDILYGYAVLLHDKDTIDCFDKEDLIPTGKKFKREDFY</sequence>
<organism evidence="1 3">
    <name type="scientific">Frischella perrara</name>
    <dbReference type="NCBI Taxonomy" id="1267021"/>
    <lineage>
        <taxon>Bacteria</taxon>
        <taxon>Pseudomonadati</taxon>
        <taxon>Pseudomonadota</taxon>
        <taxon>Gammaproteobacteria</taxon>
        <taxon>Orbales</taxon>
        <taxon>Orbaceae</taxon>
        <taxon>Frischella</taxon>
    </lineage>
</organism>